<protein>
    <submittedName>
        <fullName evidence="1">Uncharacterized protein</fullName>
    </submittedName>
</protein>
<dbReference type="Proteomes" id="UP000326912">
    <property type="component" value="Unassembled WGS sequence"/>
</dbReference>
<comment type="caution">
    <text evidence="1">The sequence shown here is derived from an EMBL/GenBank/DDBJ whole genome shotgun (WGS) entry which is preliminary data.</text>
</comment>
<dbReference type="RefSeq" id="WP_151758266.1">
    <property type="nucleotide sequence ID" value="NZ_BKZW01000002.1"/>
</dbReference>
<organism evidence="1 2">
    <name type="scientific">Dictyobacter vulcani</name>
    <dbReference type="NCBI Taxonomy" id="2607529"/>
    <lineage>
        <taxon>Bacteria</taxon>
        <taxon>Bacillati</taxon>
        <taxon>Chloroflexota</taxon>
        <taxon>Ktedonobacteria</taxon>
        <taxon>Ktedonobacterales</taxon>
        <taxon>Dictyobacteraceae</taxon>
        <taxon>Dictyobacter</taxon>
    </lineage>
</organism>
<evidence type="ECO:0000313" key="1">
    <source>
        <dbReference type="EMBL" id="GER90530.1"/>
    </source>
</evidence>
<dbReference type="EMBL" id="BKZW01000002">
    <property type="protein sequence ID" value="GER90530.1"/>
    <property type="molecule type" value="Genomic_DNA"/>
</dbReference>
<evidence type="ECO:0000313" key="2">
    <source>
        <dbReference type="Proteomes" id="UP000326912"/>
    </source>
</evidence>
<accession>A0A5J4KVI4</accession>
<name>A0A5J4KVI4_9CHLR</name>
<dbReference type="AlphaFoldDB" id="A0A5J4KVI4"/>
<proteinExistence type="predicted"/>
<keyword evidence="2" id="KW-1185">Reference proteome</keyword>
<gene>
    <name evidence="1" type="ORF">KDW_46920</name>
</gene>
<reference evidence="1 2" key="1">
    <citation type="submission" date="2019-10" db="EMBL/GenBank/DDBJ databases">
        <title>Dictyobacter vulcani sp. nov., within the class Ktedonobacteria, isolated from soil of volcanic Mt. Zao.</title>
        <authorList>
            <person name="Zheng Y."/>
            <person name="Wang C.M."/>
            <person name="Sakai Y."/>
            <person name="Abe K."/>
            <person name="Yokota A."/>
            <person name="Yabe S."/>
        </authorList>
    </citation>
    <scope>NUCLEOTIDE SEQUENCE [LARGE SCALE GENOMIC DNA]</scope>
    <source>
        <strain evidence="1 2">W12</strain>
    </source>
</reference>
<sequence length="455" mass="52579">MKHGILCKTGLFIKNANQIDFIQMLPELTLSCLCEQTFILGLTHLWVTKDTGIVPDKSFVDAAREQWSLLATYRYPEAVKLSSGKPNEAVYVTASQKNTLDERRQITIVFPYNTKWNFGTVNNPRHLLGTIAYLEKSLQVKIVGSPAKVGWKLIELLNAEQWDTLSLKPTDLATYHFDQHAAQDIIWQRPLHAYEIQKYYLHKYRNHTAYLYECLQQDFGIGEPLHVSGTNYDPCYPGVWRISVKEKMLHNLPAVLWEGAEWVAAPIVKFLHEIGEDVTVHEGWVYPQVNDQAHYQPWLKPWAQFIWQKWQDFKDDVRWRNYVCREYAQWSMKDIVMATVATGTAHHSQPGVRIQAVGGARATMLGHILEVQREQLLKPVLVYKDALYYLSNQPEPQGILASMVAQADVPGRFSWEWALPMTKHVGEILMQDIPALEKQRMLQRIVQKRENEDPS</sequence>